<dbReference type="PANTHER" id="PTHR46027">
    <property type="entry name" value="PEROXISOMAL TARGETING SIGNAL 2 RECEPTOR"/>
    <property type="match status" value="1"/>
</dbReference>
<evidence type="ECO:0000256" key="9">
    <source>
        <dbReference type="ARBA" id="ARBA00024017"/>
    </source>
</evidence>
<evidence type="ECO:0000313" key="14">
    <source>
        <dbReference type="Proteomes" id="UP000030754"/>
    </source>
</evidence>
<reference evidence="13" key="2">
    <citation type="submission" date="2013-10" db="EMBL/GenBank/DDBJ databases">
        <authorList>
            <person name="Aslett M."/>
        </authorList>
    </citation>
    <scope>NUCLEOTIDE SEQUENCE [LARGE SCALE GENOMIC DNA]</scope>
    <source>
        <strain evidence="13">Houghton</strain>
    </source>
</reference>
<dbReference type="GO" id="GO:0016558">
    <property type="term" value="P:protein import into peroxisome matrix"/>
    <property type="evidence" value="ECO:0007669"/>
    <property type="project" value="InterPro"/>
</dbReference>
<dbReference type="VEuPathDB" id="ToxoDB:ENH_00005170"/>
<keyword evidence="7" id="KW-0653">Protein transport</keyword>
<dbReference type="Proteomes" id="UP000030754">
    <property type="component" value="Unassembled WGS sequence"/>
</dbReference>
<feature type="compositionally biased region" description="Low complexity" evidence="12">
    <location>
        <begin position="156"/>
        <end position="189"/>
    </location>
</feature>
<dbReference type="GO" id="GO:0005782">
    <property type="term" value="C:peroxisomal matrix"/>
    <property type="evidence" value="ECO:0007669"/>
    <property type="project" value="UniProtKB-SubCell"/>
</dbReference>
<feature type="repeat" description="WD" evidence="11">
    <location>
        <begin position="206"/>
        <end position="248"/>
    </location>
</feature>
<proteinExistence type="inferred from homology"/>
<keyword evidence="5 11" id="KW-0853">WD repeat</keyword>
<keyword evidence="4" id="KW-0963">Cytoplasm</keyword>
<evidence type="ECO:0000256" key="7">
    <source>
        <dbReference type="ARBA" id="ARBA00022927"/>
    </source>
</evidence>
<gene>
    <name evidence="13" type="ORF">ENH_00005170</name>
</gene>
<keyword evidence="14" id="KW-1185">Reference proteome</keyword>
<dbReference type="InterPro" id="IPR001680">
    <property type="entry name" value="WD40_rpt"/>
</dbReference>
<dbReference type="InterPro" id="IPR044536">
    <property type="entry name" value="PEX7"/>
</dbReference>
<dbReference type="GeneID" id="25470708"/>
<keyword evidence="8" id="KW-0576">Peroxisome</keyword>
<dbReference type="GO" id="GO:0005829">
    <property type="term" value="C:cytosol"/>
    <property type="evidence" value="ECO:0007669"/>
    <property type="project" value="UniProtKB-SubCell"/>
</dbReference>
<evidence type="ECO:0000256" key="10">
    <source>
        <dbReference type="ARBA" id="ARBA00032565"/>
    </source>
</evidence>
<evidence type="ECO:0000256" key="8">
    <source>
        <dbReference type="ARBA" id="ARBA00023140"/>
    </source>
</evidence>
<evidence type="ECO:0000256" key="1">
    <source>
        <dbReference type="ARBA" id="ARBA00004253"/>
    </source>
</evidence>
<keyword evidence="6" id="KW-0677">Repeat</keyword>
<dbReference type="PRINTS" id="PR00320">
    <property type="entry name" value="GPROTEINBRPT"/>
</dbReference>
<reference evidence="13" key="1">
    <citation type="submission" date="2013-10" db="EMBL/GenBank/DDBJ databases">
        <title>Genomic analysis of the causative agents of coccidiosis in chickens.</title>
        <authorList>
            <person name="Reid A.J."/>
            <person name="Blake D."/>
            <person name="Billington K."/>
            <person name="Browne H."/>
            <person name="Dunn M."/>
            <person name="Hung S."/>
            <person name="Kawahara F."/>
            <person name="Miranda-Saavedra D."/>
            <person name="Mourier T."/>
            <person name="Nagra H."/>
            <person name="Otto T.D."/>
            <person name="Rawlings N."/>
            <person name="Sanchez A."/>
            <person name="Sanders M."/>
            <person name="Subramaniam C."/>
            <person name="Tay Y."/>
            <person name="Dear P."/>
            <person name="Doerig C."/>
            <person name="Gruber A."/>
            <person name="Parkinson J."/>
            <person name="Shirley M."/>
            <person name="Wan K.L."/>
            <person name="Berriman M."/>
            <person name="Tomley F."/>
            <person name="Pain A."/>
        </authorList>
    </citation>
    <scope>NUCLEOTIDE SEQUENCE [LARGE SCALE GENOMIC DNA]</scope>
    <source>
        <strain evidence="13">Houghton</strain>
    </source>
</reference>
<dbReference type="PROSITE" id="PS50294">
    <property type="entry name" value="WD_REPEATS_REGION"/>
    <property type="match status" value="1"/>
</dbReference>
<dbReference type="PROSITE" id="PS50082">
    <property type="entry name" value="WD_REPEATS_2"/>
    <property type="match status" value="4"/>
</dbReference>
<accession>U6MN12</accession>
<keyword evidence="3" id="KW-0813">Transport</keyword>
<dbReference type="InterPro" id="IPR019775">
    <property type="entry name" value="WD40_repeat_CS"/>
</dbReference>
<dbReference type="Gene3D" id="2.130.10.10">
    <property type="entry name" value="YVTN repeat-like/Quinoprotein amine dehydrogenase"/>
    <property type="match status" value="1"/>
</dbReference>
<dbReference type="InterPro" id="IPR020472">
    <property type="entry name" value="WD40_PAC1"/>
</dbReference>
<dbReference type="PROSITE" id="PS00678">
    <property type="entry name" value="WD_REPEATS_1"/>
    <property type="match status" value="3"/>
</dbReference>
<evidence type="ECO:0000256" key="12">
    <source>
        <dbReference type="SAM" id="MobiDB-lite"/>
    </source>
</evidence>
<dbReference type="EMBL" id="HG723156">
    <property type="protein sequence ID" value="CDJ65426.1"/>
    <property type="molecule type" value="Genomic_DNA"/>
</dbReference>
<dbReference type="OrthoDB" id="273771at2759"/>
<evidence type="ECO:0000256" key="2">
    <source>
        <dbReference type="ARBA" id="ARBA00004514"/>
    </source>
</evidence>
<feature type="region of interest" description="Disordered" evidence="12">
    <location>
        <begin position="153"/>
        <end position="198"/>
    </location>
</feature>
<dbReference type="InterPro" id="IPR015943">
    <property type="entry name" value="WD40/YVTN_repeat-like_dom_sf"/>
</dbReference>
<dbReference type="RefSeq" id="XP_013433893.1">
    <property type="nucleotide sequence ID" value="XM_013578439.1"/>
</dbReference>
<dbReference type="PANTHER" id="PTHR46027:SF1">
    <property type="entry name" value="PEROXISOMAL TARGETING SIGNAL 2 RECEPTOR"/>
    <property type="match status" value="1"/>
</dbReference>
<dbReference type="InterPro" id="IPR036322">
    <property type="entry name" value="WD40_repeat_dom_sf"/>
</dbReference>
<dbReference type="AlphaFoldDB" id="U6MN12"/>
<dbReference type="Pfam" id="PF00400">
    <property type="entry name" value="WD40"/>
    <property type="match status" value="4"/>
</dbReference>
<comment type="subcellular location">
    <subcellularLocation>
        <location evidence="2">Cytoplasm</location>
        <location evidence="2">Cytosol</location>
    </subcellularLocation>
    <subcellularLocation>
        <location evidence="1">Peroxisome matrix</location>
    </subcellularLocation>
</comment>
<dbReference type="SMART" id="SM00320">
    <property type="entry name" value="WD40"/>
    <property type="match status" value="6"/>
</dbReference>
<evidence type="ECO:0000256" key="5">
    <source>
        <dbReference type="ARBA" id="ARBA00022574"/>
    </source>
</evidence>
<evidence type="ECO:0000256" key="3">
    <source>
        <dbReference type="ARBA" id="ARBA00022448"/>
    </source>
</evidence>
<feature type="repeat" description="WD" evidence="11">
    <location>
        <begin position="121"/>
        <end position="155"/>
    </location>
</feature>
<evidence type="ECO:0000313" key="13">
    <source>
        <dbReference type="EMBL" id="CDJ65426.1"/>
    </source>
</evidence>
<protein>
    <recommendedName>
        <fullName evidence="10">Peroxin-7</fullName>
    </recommendedName>
</protein>
<comment type="similarity">
    <text evidence="9">Belongs to the WD repeat peroxin-7 family.</text>
</comment>
<name>U6MN12_9EIME</name>
<feature type="repeat" description="WD" evidence="11">
    <location>
        <begin position="373"/>
        <end position="415"/>
    </location>
</feature>
<evidence type="ECO:0000256" key="4">
    <source>
        <dbReference type="ARBA" id="ARBA00022490"/>
    </source>
</evidence>
<feature type="repeat" description="WD" evidence="11">
    <location>
        <begin position="326"/>
        <end position="341"/>
    </location>
</feature>
<sequence length="509" mass="52919">MERGQTANPVGLLQPGVRQQAEMGPAAANFRRDMKGRVNPVFMGRLNRCGQACRFSPFSEGLVAVGSSQLFGMAGPGSVEVFVLQQPQSLPEAPELPPGVRHTADIPANPRDVLQPQRAAILNHKEAVNDVAWSELSAQTLAAGGGGGAITVWRLGQQQGPPGQQQGPPGQQQGTPGQQQGPPGQQQGPPTLPAAGTFGGVAVQDLKGHTRDVTSLSWSCVDKRLLISSALDGQLRVWDMQHSSSPAIRVLQHSAAAGSCFCCSSPGEAALVASVGADCRLAVHDLRSPQGAGGPQGAPTAAAWSVPAHPCEALAVDWMKHRPWQILTGAADGTVALWDLRKSAGAAGAAASSGPPAAAAAAAAAAACRVSSTQAHQLAVRRVASHPFEARRFATCSYDMQVKIWDADEGTTISISPACKADGQTSSSSSSSSAALPSPLVPGSGWVRLLSCFDHHREFILGLDWSVFKSGLIVSTSWDRSVCVWNADSGPAPPPVPKRPLFLKMKSST</sequence>
<evidence type="ECO:0000256" key="6">
    <source>
        <dbReference type="ARBA" id="ARBA00022737"/>
    </source>
</evidence>
<dbReference type="GO" id="GO:0005053">
    <property type="term" value="F:peroxisome matrix targeting signal-2 binding"/>
    <property type="evidence" value="ECO:0007669"/>
    <property type="project" value="InterPro"/>
</dbReference>
<organism evidence="13 14">
    <name type="scientific">Eimeria necatrix</name>
    <dbReference type="NCBI Taxonomy" id="51315"/>
    <lineage>
        <taxon>Eukaryota</taxon>
        <taxon>Sar</taxon>
        <taxon>Alveolata</taxon>
        <taxon>Apicomplexa</taxon>
        <taxon>Conoidasida</taxon>
        <taxon>Coccidia</taxon>
        <taxon>Eucoccidiorida</taxon>
        <taxon>Eimeriorina</taxon>
        <taxon>Eimeriidae</taxon>
        <taxon>Eimeria</taxon>
    </lineage>
</organism>
<dbReference type="SUPFAM" id="SSF50978">
    <property type="entry name" value="WD40 repeat-like"/>
    <property type="match status" value="1"/>
</dbReference>
<evidence type="ECO:0000256" key="11">
    <source>
        <dbReference type="PROSITE-ProRule" id="PRU00221"/>
    </source>
</evidence>